<dbReference type="EMBL" id="SOGQ01000062">
    <property type="protein sequence ID" value="TFC96532.1"/>
    <property type="molecule type" value="Genomic_DNA"/>
</dbReference>
<reference evidence="1 2" key="1">
    <citation type="submission" date="2019-03" db="EMBL/GenBank/DDBJ databases">
        <title>Genomics of glacier-inhabiting Cryobacterium strains.</title>
        <authorList>
            <person name="Liu Q."/>
            <person name="Xin Y.-H."/>
        </authorList>
    </citation>
    <scope>NUCLEOTIDE SEQUENCE [LARGE SCALE GENOMIC DNA]</scope>
    <source>
        <strain evidence="1 2">TMT1-23-1</strain>
    </source>
</reference>
<evidence type="ECO:0000313" key="1">
    <source>
        <dbReference type="EMBL" id="TFC96532.1"/>
    </source>
</evidence>
<protein>
    <submittedName>
        <fullName evidence="1">Uncharacterized protein</fullName>
    </submittedName>
</protein>
<keyword evidence="2" id="KW-1185">Reference proteome</keyword>
<dbReference type="RefSeq" id="WP_134431712.1">
    <property type="nucleotide sequence ID" value="NZ_SOGQ01000062.1"/>
</dbReference>
<name>A0ABY2IX06_9MICO</name>
<dbReference type="Proteomes" id="UP000297853">
    <property type="component" value="Unassembled WGS sequence"/>
</dbReference>
<sequence length="92" mass="10303">MRQSAVSAVGRGTSLDNVLGRPIRYAKPSEDQFLAQLRADNFPADYVAVQKIIHRVVRLNISVFPNHSIRTLTGRPATTLRQCVADNTQAWR</sequence>
<accession>A0ABY2IX06</accession>
<organism evidence="1 2">
    <name type="scientific">Cryobacterium sinapicolor</name>
    <dbReference type="NCBI Taxonomy" id="1259236"/>
    <lineage>
        <taxon>Bacteria</taxon>
        <taxon>Bacillati</taxon>
        <taxon>Actinomycetota</taxon>
        <taxon>Actinomycetes</taxon>
        <taxon>Micrococcales</taxon>
        <taxon>Microbacteriaceae</taxon>
        <taxon>Cryobacterium</taxon>
    </lineage>
</organism>
<proteinExistence type="predicted"/>
<comment type="caution">
    <text evidence="1">The sequence shown here is derived from an EMBL/GenBank/DDBJ whole genome shotgun (WGS) entry which is preliminary data.</text>
</comment>
<evidence type="ECO:0000313" key="2">
    <source>
        <dbReference type="Proteomes" id="UP000297853"/>
    </source>
</evidence>
<gene>
    <name evidence="1" type="ORF">E3T28_12480</name>
</gene>